<evidence type="ECO:0000256" key="1">
    <source>
        <dbReference type="SAM" id="MobiDB-lite"/>
    </source>
</evidence>
<dbReference type="EMBL" id="PRKQ01000003">
    <property type="protein sequence ID" value="PPB10899.1"/>
    <property type="molecule type" value="Genomic_DNA"/>
</dbReference>
<dbReference type="RefSeq" id="WP_104030916.1">
    <property type="nucleotide sequence ID" value="NZ_JADGMT010000001.1"/>
</dbReference>
<organism evidence="2 3">
    <name type="scientific">Brevibacillus laterosporus</name>
    <name type="common">Bacillus laterosporus</name>
    <dbReference type="NCBI Taxonomy" id="1465"/>
    <lineage>
        <taxon>Bacteria</taxon>
        <taxon>Bacillati</taxon>
        <taxon>Bacillota</taxon>
        <taxon>Bacilli</taxon>
        <taxon>Bacillales</taxon>
        <taxon>Paenibacillaceae</taxon>
        <taxon>Brevibacillus</taxon>
    </lineage>
</organism>
<protein>
    <submittedName>
        <fullName evidence="2">Uncharacterized protein</fullName>
    </submittedName>
</protein>
<evidence type="ECO:0000313" key="2">
    <source>
        <dbReference type="EMBL" id="PPB10899.1"/>
    </source>
</evidence>
<dbReference type="Proteomes" id="UP000239759">
    <property type="component" value="Unassembled WGS sequence"/>
</dbReference>
<name>A0AAP8QG11_BRELA</name>
<dbReference type="AlphaFoldDB" id="A0AAP8QG11"/>
<sequence length="78" mass="8839">MGTSIPKRANELMSTKSSPVKTYRLSPEELEAERARLALLTKDQIVTKVKKPIELISRKQAKERRESGKISSSRKKLS</sequence>
<accession>A0AAP8QG11</accession>
<reference evidence="2 3" key="1">
    <citation type="submission" date="2018-02" db="EMBL/GenBank/DDBJ databases">
        <title>Comparative analysis of genomes of three Brevibacillus laterosporus strains producers of potent antimicrobials isolated from silage.</title>
        <authorList>
            <person name="Kojic M."/>
            <person name="Miljkovic M."/>
            <person name="Studholme D."/>
            <person name="Filipic B."/>
        </authorList>
    </citation>
    <scope>NUCLEOTIDE SEQUENCE [LARGE SCALE GENOMIC DNA]</scope>
    <source>
        <strain evidence="2 3">BGSP11</strain>
    </source>
</reference>
<comment type="caution">
    <text evidence="2">The sequence shown here is derived from an EMBL/GenBank/DDBJ whole genome shotgun (WGS) entry which is preliminary data.</text>
</comment>
<feature type="region of interest" description="Disordered" evidence="1">
    <location>
        <begin position="1"/>
        <end position="21"/>
    </location>
</feature>
<proteinExistence type="predicted"/>
<evidence type="ECO:0000313" key="3">
    <source>
        <dbReference type="Proteomes" id="UP000239759"/>
    </source>
</evidence>
<feature type="region of interest" description="Disordered" evidence="1">
    <location>
        <begin position="56"/>
        <end position="78"/>
    </location>
</feature>
<gene>
    <name evidence="2" type="ORF">C4A77_04545</name>
</gene>